<sequence>MSEEQTTAFTVTALPKIMLLETTGAFFISELCRKKWSSSMMKGQKREVLSLLVEKREMKTKAEKRKGDATAQLHATLLVCGGDGCATEVMVVLGSGGRGEERK</sequence>
<name>A0ABS8RWV5_DATST</name>
<protein>
    <submittedName>
        <fullName evidence="1">Uncharacterized protein</fullName>
    </submittedName>
</protein>
<gene>
    <name evidence="1" type="ORF">HAX54_011024</name>
</gene>
<organism evidence="1 2">
    <name type="scientific">Datura stramonium</name>
    <name type="common">Jimsonweed</name>
    <name type="synonym">Common thornapple</name>
    <dbReference type="NCBI Taxonomy" id="4076"/>
    <lineage>
        <taxon>Eukaryota</taxon>
        <taxon>Viridiplantae</taxon>
        <taxon>Streptophyta</taxon>
        <taxon>Embryophyta</taxon>
        <taxon>Tracheophyta</taxon>
        <taxon>Spermatophyta</taxon>
        <taxon>Magnoliopsida</taxon>
        <taxon>eudicotyledons</taxon>
        <taxon>Gunneridae</taxon>
        <taxon>Pentapetalae</taxon>
        <taxon>asterids</taxon>
        <taxon>lamiids</taxon>
        <taxon>Solanales</taxon>
        <taxon>Solanaceae</taxon>
        <taxon>Solanoideae</taxon>
        <taxon>Datureae</taxon>
        <taxon>Datura</taxon>
    </lineage>
</organism>
<proteinExistence type="predicted"/>
<evidence type="ECO:0000313" key="2">
    <source>
        <dbReference type="Proteomes" id="UP000823775"/>
    </source>
</evidence>
<evidence type="ECO:0000313" key="1">
    <source>
        <dbReference type="EMBL" id="MCD7451332.1"/>
    </source>
</evidence>
<keyword evidence="2" id="KW-1185">Reference proteome</keyword>
<reference evidence="1 2" key="1">
    <citation type="journal article" date="2021" name="BMC Genomics">
        <title>Datura genome reveals duplications of psychoactive alkaloid biosynthetic genes and high mutation rate following tissue culture.</title>
        <authorList>
            <person name="Rajewski A."/>
            <person name="Carter-House D."/>
            <person name="Stajich J."/>
            <person name="Litt A."/>
        </authorList>
    </citation>
    <scope>NUCLEOTIDE SEQUENCE [LARGE SCALE GENOMIC DNA]</scope>
    <source>
        <strain evidence="1">AR-01</strain>
    </source>
</reference>
<accession>A0ABS8RWV5</accession>
<dbReference type="Proteomes" id="UP000823775">
    <property type="component" value="Unassembled WGS sequence"/>
</dbReference>
<dbReference type="EMBL" id="JACEIK010000162">
    <property type="protein sequence ID" value="MCD7451332.1"/>
    <property type="molecule type" value="Genomic_DNA"/>
</dbReference>
<comment type="caution">
    <text evidence="1">The sequence shown here is derived from an EMBL/GenBank/DDBJ whole genome shotgun (WGS) entry which is preliminary data.</text>
</comment>